<dbReference type="InterPro" id="IPR013525">
    <property type="entry name" value="ABC2_TM"/>
</dbReference>
<dbReference type="InterPro" id="IPR052902">
    <property type="entry name" value="ABC-2_transporter"/>
</dbReference>
<dbReference type="RefSeq" id="WP_132372375.1">
    <property type="nucleotide sequence ID" value="NZ_SMAN01000017.1"/>
</dbReference>
<evidence type="ECO:0000256" key="2">
    <source>
        <dbReference type="ARBA" id="ARBA00022692"/>
    </source>
</evidence>
<evidence type="ECO:0000256" key="5">
    <source>
        <dbReference type="SAM" id="Phobius"/>
    </source>
</evidence>
<dbReference type="AlphaFoldDB" id="A0A4R3MXY9"/>
<evidence type="ECO:0000259" key="6">
    <source>
        <dbReference type="Pfam" id="PF12698"/>
    </source>
</evidence>
<evidence type="ECO:0000313" key="7">
    <source>
        <dbReference type="EMBL" id="TCT19623.1"/>
    </source>
</evidence>
<evidence type="ECO:0000256" key="3">
    <source>
        <dbReference type="ARBA" id="ARBA00022989"/>
    </source>
</evidence>
<comment type="subcellular location">
    <subcellularLocation>
        <location evidence="1">Membrane</location>
        <topology evidence="1">Multi-pass membrane protein</topology>
    </subcellularLocation>
</comment>
<gene>
    <name evidence="7" type="ORF">EDD68_11717</name>
</gene>
<feature type="transmembrane region" description="Helical" evidence="5">
    <location>
        <begin position="302"/>
        <end position="326"/>
    </location>
</feature>
<feature type="transmembrane region" description="Helical" evidence="5">
    <location>
        <begin position="395"/>
        <end position="414"/>
    </location>
</feature>
<evidence type="ECO:0000256" key="1">
    <source>
        <dbReference type="ARBA" id="ARBA00004141"/>
    </source>
</evidence>
<organism evidence="7 8">
    <name type="scientific">Melghiribacillus thermohalophilus</name>
    <dbReference type="NCBI Taxonomy" id="1324956"/>
    <lineage>
        <taxon>Bacteria</taxon>
        <taxon>Bacillati</taxon>
        <taxon>Bacillota</taxon>
        <taxon>Bacilli</taxon>
        <taxon>Bacillales</taxon>
        <taxon>Bacillaceae</taxon>
        <taxon>Melghiribacillus</taxon>
    </lineage>
</organism>
<feature type="domain" description="ABC-2 type transporter transmembrane" evidence="6">
    <location>
        <begin position="23"/>
        <end position="412"/>
    </location>
</feature>
<accession>A0A4R3MXY9</accession>
<evidence type="ECO:0000313" key="8">
    <source>
        <dbReference type="Proteomes" id="UP000294650"/>
    </source>
</evidence>
<proteinExistence type="predicted"/>
<sequence length="421" mass="47851">MIMSFVKKQLLLTVRNRQHFTLLLAMPLILVWIINFAVGDLWSQETPALEGKIAIAEHGDEQKDLEQIKQDLNQIPVPEEQKKRILADIEQFQPVHLLKKQVLGNEAFQQSLKLEEITPNQIHELKDNDDYAVIIEVPEHFTYQLFMNMAADHQDTVPELTYYFNESSEFTAGVIMDLLLAFEEEMKTMMIFERYNLADLRVPTEEIKGSVQTLSRANPLTSTMYYAVGMSVMFVLYIASTLGTYAYDEKRLHLFDRLILARSSRWTYLAAIFLTGTLLAFIQLLILYGMSSIFFRMKWPDLNQFLLITFILSMSIGALSTLLTSFNYRMDSNQASSVFSNLIVTVVAFLGGSFFPVQFISEFIKTIGNLTPNGAALSAYLTSLQGYGFSDIQPYLTNLLIFAVTVTIIAAFMFPKRGGAS</sequence>
<dbReference type="Proteomes" id="UP000294650">
    <property type="component" value="Unassembled WGS sequence"/>
</dbReference>
<dbReference type="EMBL" id="SMAN01000017">
    <property type="protein sequence ID" value="TCT19623.1"/>
    <property type="molecule type" value="Genomic_DNA"/>
</dbReference>
<feature type="transmembrane region" description="Helical" evidence="5">
    <location>
        <begin position="20"/>
        <end position="38"/>
    </location>
</feature>
<dbReference type="Pfam" id="PF12698">
    <property type="entry name" value="ABC2_membrane_3"/>
    <property type="match status" value="1"/>
</dbReference>
<reference evidence="7 8" key="1">
    <citation type="submission" date="2019-03" db="EMBL/GenBank/DDBJ databases">
        <title>Genomic Encyclopedia of Type Strains, Phase IV (KMG-IV): sequencing the most valuable type-strain genomes for metagenomic binning, comparative biology and taxonomic classification.</title>
        <authorList>
            <person name="Goeker M."/>
        </authorList>
    </citation>
    <scope>NUCLEOTIDE SEQUENCE [LARGE SCALE GENOMIC DNA]</scope>
    <source>
        <strain evidence="7 8">DSM 25894</strain>
    </source>
</reference>
<keyword evidence="4 5" id="KW-0472">Membrane</keyword>
<dbReference type="PANTHER" id="PTHR43027">
    <property type="entry name" value="DOXORUBICIN RESISTANCE ABC TRANSPORTER PERMEASE PROTEIN DRRC-RELATED"/>
    <property type="match status" value="1"/>
</dbReference>
<evidence type="ECO:0000256" key="4">
    <source>
        <dbReference type="ARBA" id="ARBA00023136"/>
    </source>
</evidence>
<dbReference type="GO" id="GO:0140359">
    <property type="term" value="F:ABC-type transporter activity"/>
    <property type="evidence" value="ECO:0007669"/>
    <property type="project" value="InterPro"/>
</dbReference>
<keyword evidence="2 5" id="KW-0812">Transmembrane</keyword>
<name>A0A4R3MXY9_9BACI</name>
<dbReference type="GO" id="GO:0016020">
    <property type="term" value="C:membrane"/>
    <property type="evidence" value="ECO:0007669"/>
    <property type="project" value="UniProtKB-SubCell"/>
</dbReference>
<keyword evidence="3 5" id="KW-1133">Transmembrane helix</keyword>
<keyword evidence="8" id="KW-1185">Reference proteome</keyword>
<feature type="transmembrane region" description="Helical" evidence="5">
    <location>
        <begin position="338"/>
        <end position="360"/>
    </location>
</feature>
<feature type="transmembrane region" description="Helical" evidence="5">
    <location>
        <begin position="224"/>
        <end position="247"/>
    </location>
</feature>
<dbReference type="PANTHER" id="PTHR43027:SF1">
    <property type="entry name" value="DOXORUBICIN RESISTANCE ABC TRANSPORTER PERMEASE PROTEIN DRRC-RELATED"/>
    <property type="match status" value="1"/>
</dbReference>
<comment type="caution">
    <text evidence="7">The sequence shown here is derived from an EMBL/GenBank/DDBJ whole genome shotgun (WGS) entry which is preliminary data.</text>
</comment>
<protein>
    <submittedName>
        <fullName evidence="7">ABC-2 type transport system permease protein</fullName>
    </submittedName>
</protein>
<feature type="transmembrane region" description="Helical" evidence="5">
    <location>
        <begin position="268"/>
        <end position="290"/>
    </location>
</feature>
<dbReference type="OrthoDB" id="3078158at2"/>